<keyword evidence="3" id="KW-1185">Reference proteome</keyword>
<gene>
    <name evidence="2" type="ORF">DL764_002916</name>
</gene>
<accession>A0A4Q4TJX3</accession>
<protein>
    <recommendedName>
        <fullName evidence="4">F-box domain-containing protein</fullName>
    </recommendedName>
</protein>
<name>A0A4Q4TJX3_9PEZI</name>
<comment type="caution">
    <text evidence="2">The sequence shown here is derived from an EMBL/GenBank/DDBJ whole genome shotgun (WGS) entry which is preliminary data.</text>
</comment>
<dbReference type="EMBL" id="QJNU01000114">
    <property type="protein sequence ID" value="RYP06868.1"/>
    <property type="molecule type" value="Genomic_DNA"/>
</dbReference>
<evidence type="ECO:0008006" key="4">
    <source>
        <dbReference type="Google" id="ProtNLM"/>
    </source>
</evidence>
<dbReference type="Proteomes" id="UP000293360">
    <property type="component" value="Unassembled WGS sequence"/>
</dbReference>
<evidence type="ECO:0000313" key="2">
    <source>
        <dbReference type="EMBL" id="RYP06868.1"/>
    </source>
</evidence>
<feature type="region of interest" description="Disordered" evidence="1">
    <location>
        <begin position="1"/>
        <end position="41"/>
    </location>
</feature>
<sequence>MKLTPIHIPGKRRRKGEPPPPPRRSKRTTKKNEKKALAKASKEPLRKYSYIEKMPLEILESIFLHAENVNLARASPLIGNMLSGISTRRWVFIHAFAPTWCREGFHGENLLDWDPNPAHQSALLEYSWVDMRFIAGCFERCVRQYPDIMASHDIFGDLVDDEDGNGNVVAEVAAPEEADENGAEETEITAAERCFLRHYAAFRGGERVVDTALLTRSDQVAMVDADTRIPDVLLAGPWDEEALKKLYWLVRAGARVQDDQTWELTYPGFRLAVEDGLSDEGFGMSALALLKHLGIWLSWPPHVLEEAYELVYPLELKAAWTKDNSVSMLYGGVIRQLGNAMAAANGGQATATSS</sequence>
<evidence type="ECO:0000313" key="3">
    <source>
        <dbReference type="Proteomes" id="UP000293360"/>
    </source>
</evidence>
<evidence type="ECO:0000256" key="1">
    <source>
        <dbReference type="SAM" id="MobiDB-lite"/>
    </source>
</evidence>
<feature type="compositionally biased region" description="Basic and acidic residues" evidence="1">
    <location>
        <begin position="30"/>
        <end position="41"/>
    </location>
</feature>
<organism evidence="2 3">
    <name type="scientific">Monosporascus ibericus</name>
    <dbReference type="NCBI Taxonomy" id="155417"/>
    <lineage>
        <taxon>Eukaryota</taxon>
        <taxon>Fungi</taxon>
        <taxon>Dikarya</taxon>
        <taxon>Ascomycota</taxon>
        <taxon>Pezizomycotina</taxon>
        <taxon>Sordariomycetes</taxon>
        <taxon>Xylariomycetidae</taxon>
        <taxon>Xylariales</taxon>
        <taxon>Xylariales incertae sedis</taxon>
        <taxon>Monosporascus</taxon>
    </lineage>
</organism>
<proteinExistence type="predicted"/>
<dbReference type="AlphaFoldDB" id="A0A4Q4TJX3"/>
<dbReference type="OrthoDB" id="4167490at2759"/>
<reference evidence="2 3" key="1">
    <citation type="submission" date="2018-06" db="EMBL/GenBank/DDBJ databases">
        <title>Complete Genomes of Monosporascus.</title>
        <authorList>
            <person name="Robinson A.J."/>
            <person name="Natvig D.O."/>
        </authorList>
    </citation>
    <scope>NUCLEOTIDE SEQUENCE [LARGE SCALE GENOMIC DNA]</scope>
    <source>
        <strain evidence="2 3">CBS 110550</strain>
    </source>
</reference>